<feature type="region of interest" description="Disordered" evidence="1">
    <location>
        <begin position="1"/>
        <end position="125"/>
    </location>
</feature>
<feature type="region of interest" description="Disordered" evidence="1">
    <location>
        <begin position="237"/>
        <end position="301"/>
    </location>
</feature>
<feature type="compositionally biased region" description="Polar residues" evidence="1">
    <location>
        <begin position="89"/>
        <end position="101"/>
    </location>
</feature>
<evidence type="ECO:0000313" key="2">
    <source>
        <dbReference type="EMBL" id="KAK1124600.1"/>
    </source>
</evidence>
<dbReference type="EMBL" id="JAHYIQ010000017">
    <property type="protein sequence ID" value="KAK1124600.1"/>
    <property type="molecule type" value="Genomic_DNA"/>
</dbReference>
<evidence type="ECO:0000256" key="1">
    <source>
        <dbReference type="SAM" id="MobiDB-lite"/>
    </source>
</evidence>
<evidence type="ECO:0000313" key="3">
    <source>
        <dbReference type="Proteomes" id="UP001177670"/>
    </source>
</evidence>
<feature type="compositionally biased region" description="Gly residues" evidence="1">
    <location>
        <begin position="102"/>
        <end position="112"/>
    </location>
</feature>
<feature type="compositionally biased region" description="Low complexity" evidence="1">
    <location>
        <begin position="30"/>
        <end position="48"/>
    </location>
</feature>
<name>A0AA40KLA2_9HYME</name>
<comment type="caution">
    <text evidence="2">The sequence shown here is derived from an EMBL/GenBank/DDBJ whole genome shotgun (WGS) entry which is preliminary data.</text>
</comment>
<accession>A0AA40KLA2</accession>
<protein>
    <submittedName>
        <fullName evidence="2">Uncharacterized protein</fullName>
    </submittedName>
</protein>
<dbReference type="AlphaFoldDB" id="A0AA40KLA2"/>
<feature type="compositionally biased region" description="Acidic residues" evidence="1">
    <location>
        <begin position="242"/>
        <end position="264"/>
    </location>
</feature>
<dbReference type="Proteomes" id="UP001177670">
    <property type="component" value="Unassembled WGS sequence"/>
</dbReference>
<reference evidence="2" key="1">
    <citation type="submission" date="2021-10" db="EMBL/GenBank/DDBJ databases">
        <title>Melipona bicolor Genome sequencing and assembly.</title>
        <authorList>
            <person name="Araujo N.S."/>
            <person name="Arias M.C."/>
        </authorList>
    </citation>
    <scope>NUCLEOTIDE SEQUENCE</scope>
    <source>
        <strain evidence="2">USP_2M_L1-L4_2017</strain>
        <tissue evidence="2">Whole body</tissue>
    </source>
</reference>
<keyword evidence="3" id="KW-1185">Reference proteome</keyword>
<proteinExistence type="predicted"/>
<sequence length="448" mass="48431">MKENREEAEEEKTTTRRDDWFRRADDEQFSSSSLSGNDDSPGSSSPKSVGRRSSDAASINAELLGAYPRIRGASNSIRTADASCDSQRRCSSAASSNTEQPSGGGGGGGGGGDAEETIEDTKKRSRAVIGLVTEGRVGGGGEPSREVVADSDVRAIEDKINFNRVKSTDDGSVSSGCSCEGACGCATVRRSSSLKERSVGRLWPVRCISMDRSLAGRSTLEETNKRQKIGSWRKEWELERSGEDEEMGEEEREKDEEEEEEEEELPFRSRSSAIVKLLGGGRSRGKRETKKSGDSPVARGGTTIARSARKLPIQSREGYLVGRSSTSIGALINSYEKLSNGELRASPGRRSMHASDPVSIGSSRGNVEGCRRYSSCDLESLCEGIRILNELLARRGLAVAHGRKQSVTVMLYGTPRHGSTTRRRSVGEEGTIREIGRVSRFSLDALSN</sequence>
<feature type="compositionally biased region" description="Basic and acidic residues" evidence="1">
    <location>
        <begin position="1"/>
        <end position="26"/>
    </location>
</feature>
<gene>
    <name evidence="2" type="ORF">K0M31_005975</name>
</gene>
<organism evidence="2 3">
    <name type="scientific">Melipona bicolor</name>
    <dbReference type="NCBI Taxonomy" id="60889"/>
    <lineage>
        <taxon>Eukaryota</taxon>
        <taxon>Metazoa</taxon>
        <taxon>Ecdysozoa</taxon>
        <taxon>Arthropoda</taxon>
        <taxon>Hexapoda</taxon>
        <taxon>Insecta</taxon>
        <taxon>Pterygota</taxon>
        <taxon>Neoptera</taxon>
        <taxon>Endopterygota</taxon>
        <taxon>Hymenoptera</taxon>
        <taxon>Apocrita</taxon>
        <taxon>Aculeata</taxon>
        <taxon>Apoidea</taxon>
        <taxon>Anthophila</taxon>
        <taxon>Apidae</taxon>
        <taxon>Melipona</taxon>
    </lineage>
</organism>